<evidence type="ECO:0000313" key="1">
    <source>
        <dbReference type="EMBL" id="QHR65197.1"/>
    </source>
</evidence>
<dbReference type="EMBL" id="MN850567">
    <property type="protein sequence ID" value="QHR65197.1"/>
    <property type="molecule type" value="Genomic_DNA"/>
</dbReference>
<evidence type="ECO:0000313" key="2">
    <source>
        <dbReference type="Proteomes" id="UP000464152"/>
    </source>
</evidence>
<sequence length="97" mass="10736">MVNNKGEIKMARINAPIPVKRKARLLNNGCYALRPAFKDRTFPVIVNVSHVSRSGNLAFVKGEDLAALGFYGGVYGEPLGFWLVDPLTGDREIEFLD</sequence>
<organism evidence="1 2">
    <name type="scientific">Escherichia phage grams</name>
    <dbReference type="NCBI Taxonomy" id="2696401"/>
    <lineage>
        <taxon>Viruses</taxon>
        <taxon>Duplodnaviria</taxon>
        <taxon>Heunggongvirae</taxon>
        <taxon>Uroviricota</taxon>
        <taxon>Caudoviricetes</taxon>
        <taxon>Drexlerviridae</taxon>
        <taxon>Tempevirinae</taxon>
        <taxon>Hanrivervirus</taxon>
        <taxon>Hanrivervirus grams</taxon>
    </lineage>
</organism>
<proteinExistence type="predicted"/>
<name>A0A6B9WI70_9CAUD</name>
<dbReference type="Proteomes" id="UP000464152">
    <property type="component" value="Segment"/>
</dbReference>
<accession>A0A6B9WI70</accession>
<reference evidence="2" key="1">
    <citation type="submission" date="2019-12" db="EMBL/GenBank/DDBJ databases">
        <authorList>
            <person name="Olsen N.S."/>
            <person name="Junco L.M.F."/>
            <person name="Kot W."/>
            <person name="Hansen L.H."/>
        </authorList>
    </citation>
    <scope>NUCLEOTIDE SEQUENCE [LARGE SCALE GENOMIC DNA]</scope>
</reference>
<gene>
    <name evidence="1" type="ORF">grams_6</name>
</gene>
<protein>
    <submittedName>
        <fullName evidence="1">Uncharacterized protein</fullName>
    </submittedName>
</protein>
<keyword evidence="2" id="KW-1185">Reference proteome</keyword>